<evidence type="ECO:0000313" key="2">
    <source>
        <dbReference type="Proteomes" id="UP000002019"/>
    </source>
</evidence>
<gene>
    <name evidence="1" type="ordered locus">CLOAM0190</name>
</gene>
<dbReference type="InterPro" id="IPR014508">
    <property type="entry name" value="UCP020555_TPR-like"/>
</dbReference>
<dbReference type="EMBL" id="CU466930">
    <property type="protein sequence ID" value="CAO80100.1"/>
    <property type="molecule type" value="Genomic_DNA"/>
</dbReference>
<dbReference type="Pfam" id="PF16068">
    <property type="entry name" value="DUF4810"/>
    <property type="match status" value="1"/>
</dbReference>
<dbReference type="KEGG" id="caci:CLOAM0190"/>
<keyword evidence="1" id="KW-0449">Lipoprotein</keyword>
<protein>
    <submittedName>
        <fullName evidence="1">Lipoprotein</fullName>
    </submittedName>
</protein>
<dbReference type="HOGENOM" id="CLU_139008_1_0_0"/>
<reference evidence="1 2" key="1">
    <citation type="journal article" date="2008" name="J. Bacteriol.">
        <title>'Candidatus Cloacamonas acidaminovorans': genome sequence reconstruction provides a first glimpse of a new bacterial division.</title>
        <authorList>
            <person name="Pelletier E."/>
            <person name="Kreimeyer A."/>
            <person name="Bocs S."/>
            <person name="Rouy Z."/>
            <person name="Gyapay G."/>
            <person name="Chouari R."/>
            <person name="Riviere D."/>
            <person name="Ganesan A."/>
            <person name="Daegelen P."/>
            <person name="Sghir A."/>
            <person name="Cohen G.N."/>
            <person name="Medigue C."/>
            <person name="Weissenbach J."/>
            <person name="Le Paslier D."/>
        </authorList>
    </citation>
    <scope>NUCLEOTIDE SEQUENCE [LARGE SCALE GENOMIC DNA]</scope>
    <source>
        <strain evidence="2">Evry</strain>
    </source>
</reference>
<keyword evidence="2" id="KW-1185">Reference proteome</keyword>
<dbReference type="STRING" id="459349.CLOAM0190"/>
<dbReference type="Proteomes" id="UP000002019">
    <property type="component" value="Chromosome"/>
</dbReference>
<evidence type="ECO:0000313" key="1">
    <source>
        <dbReference type="EMBL" id="CAO80100.1"/>
    </source>
</evidence>
<organism evidence="1 2">
    <name type="scientific">Cloacimonas acidaminovorans (strain Evry)</name>
    <dbReference type="NCBI Taxonomy" id="459349"/>
    <lineage>
        <taxon>Bacteria</taxon>
        <taxon>Pseudomonadati</taxon>
        <taxon>Candidatus Cloacimonadota</taxon>
        <taxon>Candidatus Cloacimonadia</taxon>
        <taxon>Candidatus Cloacimonadales</taxon>
        <taxon>Candidatus Cloacimonadaceae</taxon>
        <taxon>Candidatus Cloacimonas</taxon>
    </lineage>
</organism>
<name>B0VF48_CLOAI</name>
<proteinExistence type="predicted"/>
<dbReference type="AlphaFoldDB" id="B0VF48"/>
<accession>B0VF48</accession>
<dbReference type="eggNOG" id="COG4259">
    <property type="taxonomic scope" value="Bacteria"/>
</dbReference>
<sequence>MGLGILIVLGGCAVSPPYVYYGNTSHNYYRYVKKRDANSLEQYKKSLEYVFDYSEKKGIKVPPGLYCDYALIMLTLDHNDLAKEYFQKEKDNWNESQPLMDFLLQRYHLKE</sequence>